<evidence type="ECO:0000313" key="4">
    <source>
        <dbReference type="Proteomes" id="UP000320481"/>
    </source>
</evidence>
<dbReference type="Pfam" id="PF00990">
    <property type="entry name" value="GGDEF"/>
    <property type="match status" value="1"/>
</dbReference>
<accession>A0A5C6J9B6</accession>
<sequence>MRRRLSAARRDLLSGLWTRAPFERRAARVLARRPHTAVVLVDLDGFKALNDTFGHAAGDEAIRATAASLNDALAEKRGAVAARLGGDEFAAVVPLEEPFTLPWLLNALHGAITSPFTYGGRDLTVGASIGAALSSDLTEKARPAGAAMLPVLLRLADEAMYVAKRAGGGWNYPGASEPRCTTTAGRRTGRPGTHAPHHREAA</sequence>
<reference evidence="3" key="1">
    <citation type="journal article" date="2019" name="Microbiol. Resour. Announc.">
        <title>Draft Genomic Sequences of Streptomyces misionensis and Streptomyces albidoflavus, bacteria applied for phytopathogen biocontrol.</title>
        <authorList>
            <person name="Pylro V."/>
            <person name="Dias A."/>
            <person name="Andreote F."/>
            <person name="Varani A."/>
            <person name="Andreote C."/>
            <person name="Bernardo E."/>
            <person name="Martins T."/>
        </authorList>
    </citation>
    <scope>NUCLEOTIDE SEQUENCE [LARGE SCALE GENOMIC DNA]</scope>
    <source>
        <strain evidence="3">66</strain>
    </source>
</reference>
<dbReference type="InterPro" id="IPR052155">
    <property type="entry name" value="Biofilm_reg_signaling"/>
</dbReference>
<dbReference type="EMBL" id="VOGW01000148">
    <property type="protein sequence ID" value="TWV37192.1"/>
    <property type="molecule type" value="Genomic_DNA"/>
</dbReference>
<comment type="caution">
    <text evidence="3">The sequence shown here is derived from an EMBL/GenBank/DDBJ whole genome shotgun (WGS) entry which is preliminary data.</text>
</comment>
<evidence type="ECO:0000259" key="2">
    <source>
        <dbReference type="PROSITE" id="PS50887"/>
    </source>
</evidence>
<feature type="domain" description="GGDEF" evidence="2">
    <location>
        <begin position="34"/>
        <end position="178"/>
    </location>
</feature>
<feature type="region of interest" description="Disordered" evidence="1">
    <location>
        <begin position="177"/>
        <end position="202"/>
    </location>
</feature>
<dbReference type="InterPro" id="IPR029787">
    <property type="entry name" value="Nucleotide_cyclase"/>
</dbReference>
<feature type="compositionally biased region" description="Low complexity" evidence="1">
    <location>
        <begin position="181"/>
        <end position="193"/>
    </location>
</feature>
<dbReference type="Proteomes" id="UP000320481">
    <property type="component" value="Unassembled WGS sequence"/>
</dbReference>
<organism evidence="3 4">
    <name type="scientific">Streptomyces misionensis</name>
    <dbReference type="NCBI Taxonomy" id="67331"/>
    <lineage>
        <taxon>Bacteria</taxon>
        <taxon>Bacillati</taxon>
        <taxon>Actinomycetota</taxon>
        <taxon>Actinomycetes</taxon>
        <taxon>Kitasatosporales</taxon>
        <taxon>Streptomycetaceae</taxon>
        <taxon>Streptomyces</taxon>
    </lineage>
</organism>
<proteinExistence type="predicted"/>
<dbReference type="CDD" id="cd01949">
    <property type="entry name" value="GGDEF"/>
    <property type="match status" value="1"/>
</dbReference>
<evidence type="ECO:0000313" key="3">
    <source>
        <dbReference type="EMBL" id="TWV37192.1"/>
    </source>
</evidence>
<protein>
    <submittedName>
        <fullName evidence="3">GGDEF domain-containing protein</fullName>
    </submittedName>
</protein>
<dbReference type="AlphaFoldDB" id="A0A5C6J9B6"/>
<dbReference type="InterPro" id="IPR043128">
    <property type="entry name" value="Rev_trsase/Diguanyl_cyclase"/>
</dbReference>
<dbReference type="SMART" id="SM00267">
    <property type="entry name" value="GGDEF"/>
    <property type="match status" value="1"/>
</dbReference>
<gene>
    <name evidence="3" type="ORF">FRZ03_25205</name>
</gene>
<dbReference type="PANTHER" id="PTHR44757">
    <property type="entry name" value="DIGUANYLATE CYCLASE DGCP"/>
    <property type="match status" value="1"/>
</dbReference>
<dbReference type="InterPro" id="IPR000160">
    <property type="entry name" value="GGDEF_dom"/>
</dbReference>
<dbReference type="PANTHER" id="PTHR44757:SF2">
    <property type="entry name" value="BIOFILM ARCHITECTURE MAINTENANCE PROTEIN MBAA"/>
    <property type="match status" value="1"/>
</dbReference>
<name>A0A5C6J9B6_9ACTN</name>
<dbReference type="NCBIfam" id="TIGR00254">
    <property type="entry name" value="GGDEF"/>
    <property type="match status" value="1"/>
</dbReference>
<dbReference type="PROSITE" id="PS50887">
    <property type="entry name" value="GGDEF"/>
    <property type="match status" value="1"/>
</dbReference>
<dbReference type="Gene3D" id="3.30.70.270">
    <property type="match status" value="1"/>
</dbReference>
<dbReference type="SUPFAM" id="SSF55073">
    <property type="entry name" value="Nucleotide cyclase"/>
    <property type="match status" value="1"/>
</dbReference>
<keyword evidence="4" id="KW-1185">Reference proteome</keyword>
<evidence type="ECO:0000256" key="1">
    <source>
        <dbReference type="SAM" id="MobiDB-lite"/>
    </source>
</evidence>